<reference evidence="6" key="1">
    <citation type="journal article" date="2019" name="Int. J. Syst. Evol. Microbiol.">
        <title>The Global Catalogue of Microorganisms (GCM) 10K type strain sequencing project: providing services to taxonomists for standard genome sequencing and annotation.</title>
        <authorList>
            <consortium name="The Broad Institute Genomics Platform"/>
            <consortium name="The Broad Institute Genome Sequencing Center for Infectious Disease"/>
            <person name="Wu L."/>
            <person name="Ma J."/>
        </authorList>
    </citation>
    <scope>NUCLEOTIDE SEQUENCE [LARGE SCALE GENOMIC DNA]</scope>
    <source>
        <strain evidence="6">JCM 17926</strain>
    </source>
</reference>
<organism evidence="5 6">
    <name type="scientific">Pontibacter saemangeumensis</name>
    <dbReference type="NCBI Taxonomy" id="1084525"/>
    <lineage>
        <taxon>Bacteria</taxon>
        <taxon>Pseudomonadati</taxon>
        <taxon>Bacteroidota</taxon>
        <taxon>Cytophagia</taxon>
        <taxon>Cytophagales</taxon>
        <taxon>Hymenobacteraceae</taxon>
        <taxon>Pontibacter</taxon>
    </lineage>
</organism>
<gene>
    <name evidence="5" type="primary">mug</name>
    <name evidence="5" type="ORF">GCM10023188_33950</name>
</gene>
<dbReference type="SMART" id="SM00987">
    <property type="entry name" value="UreE_C"/>
    <property type="match status" value="1"/>
</dbReference>
<dbReference type="InterPro" id="IPR015637">
    <property type="entry name" value="MUG/TDG"/>
</dbReference>
<proteinExistence type="predicted"/>
<evidence type="ECO:0000313" key="6">
    <source>
        <dbReference type="Proteomes" id="UP001500552"/>
    </source>
</evidence>
<dbReference type="InterPro" id="IPR036895">
    <property type="entry name" value="Uracil-DNA_glycosylase-like_sf"/>
</dbReference>
<evidence type="ECO:0000313" key="5">
    <source>
        <dbReference type="EMBL" id="GAA4438486.1"/>
    </source>
</evidence>
<evidence type="ECO:0000256" key="1">
    <source>
        <dbReference type="ARBA" id="ARBA00022763"/>
    </source>
</evidence>
<dbReference type="EMBL" id="BAABHC010000016">
    <property type="protein sequence ID" value="GAA4438486.1"/>
    <property type="molecule type" value="Genomic_DNA"/>
</dbReference>
<keyword evidence="3" id="KW-0234">DNA repair</keyword>
<keyword evidence="6" id="KW-1185">Reference proteome</keyword>
<evidence type="ECO:0000256" key="3">
    <source>
        <dbReference type="ARBA" id="ARBA00023204"/>
    </source>
</evidence>
<keyword evidence="2" id="KW-0378">Hydrolase</keyword>
<keyword evidence="1" id="KW-0227">DNA damage</keyword>
<evidence type="ECO:0000259" key="4">
    <source>
        <dbReference type="SMART" id="SM00986"/>
    </source>
</evidence>
<dbReference type="Proteomes" id="UP001500552">
    <property type="component" value="Unassembled WGS sequence"/>
</dbReference>
<dbReference type="CDD" id="cd10028">
    <property type="entry name" value="UDG-F2_TDG_MUG"/>
    <property type="match status" value="1"/>
</dbReference>
<dbReference type="NCBIfam" id="NF007570">
    <property type="entry name" value="PRK10201.1"/>
    <property type="match status" value="1"/>
</dbReference>
<dbReference type="SUPFAM" id="SSF52141">
    <property type="entry name" value="Uracil-DNA glycosylase-like"/>
    <property type="match status" value="1"/>
</dbReference>
<name>A0ABP8LW81_9BACT</name>
<dbReference type="SMART" id="SM00986">
    <property type="entry name" value="UDG"/>
    <property type="match status" value="1"/>
</dbReference>
<dbReference type="InterPro" id="IPR005122">
    <property type="entry name" value="Uracil-DNA_glycosylase-like"/>
</dbReference>
<accession>A0ABP8LW81</accession>
<sequence>MHIYKPTKEEILAAAGNTLPDVIAPHLKVLFCGINPGLYSAATGYHFARPGNRFWPTLYTAGFIPRLLHPHEQQELLIYGCGITNFVQRATTAAAELRTAELLEGGELLREKVLRYQPQAVAVLGVTAYRAAFQLPKATVGLQPETIGASQLWVLPNPSGLNAHYPPAALARVYEAFRLSLT</sequence>
<dbReference type="Gene3D" id="3.40.470.10">
    <property type="entry name" value="Uracil-DNA glycosylase-like domain"/>
    <property type="match status" value="1"/>
</dbReference>
<dbReference type="Pfam" id="PF03167">
    <property type="entry name" value="UDG"/>
    <property type="match status" value="1"/>
</dbReference>
<dbReference type="PANTHER" id="PTHR12159">
    <property type="entry name" value="G/T AND G/U MISMATCH-SPECIFIC DNA GLYCOSYLASE"/>
    <property type="match status" value="1"/>
</dbReference>
<evidence type="ECO:0000256" key="2">
    <source>
        <dbReference type="ARBA" id="ARBA00022801"/>
    </source>
</evidence>
<comment type="caution">
    <text evidence="5">The sequence shown here is derived from an EMBL/GenBank/DDBJ whole genome shotgun (WGS) entry which is preliminary data.</text>
</comment>
<feature type="domain" description="Uracil-DNA glycosylase-like" evidence="4">
    <location>
        <begin position="20"/>
        <end position="178"/>
    </location>
</feature>
<protein>
    <submittedName>
        <fullName evidence="5">G/U mismatch-specific DNA glycosylase</fullName>
    </submittedName>
</protein>
<dbReference type="PANTHER" id="PTHR12159:SF9">
    <property type="entry name" value="G_T MISMATCH-SPECIFIC THYMINE DNA GLYCOSYLASE"/>
    <property type="match status" value="1"/>
</dbReference>